<protein>
    <recommendedName>
        <fullName evidence="12">1,4-dihydroxy-2-naphthoate octaprenyltransferase</fullName>
    </recommendedName>
</protein>
<keyword evidence="3" id="KW-0474">Menaquinone biosynthesis</keyword>
<dbReference type="PATRIC" id="fig|742817.3.peg.2398"/>
<evidence type="ECO:0000313" key="10">
    <source>
        <dbReference type="EMBL" id="EHP46624.1"/>
    </source>
</evidence>
<evidence type="ECO:0000256" key="5">
    <source>
        <dbReference type="ARBA" id="ARBA00022679"/>
    </source>
</evidence>
<evidence type="ECO:0000256" key="1">
    <source>
        <dbReference type="ARBA" id="ARBA00004141"/>
    </source>
</evidence>
<dbReference type="HOGENOM" id="CLU_043611_0_1_10"/>
<comment type="subcellular location">
    <subcellularLocation>
        <location evidence="1">Membrane</location>
        <topology evidence="1">Multi-pass membrane protein</topology>
    </subcellularLocation>
</comment>
<dbReference type="InterPro" id="IPR000537">
    <property type="entry name" value="UbiA_prenyltransferase"/>
</dbReference>
<feature type="transmembrane region" description="Helical" evidence="9">
    <location>
        <begin position="179"/>
        <end position="204"/>
    </location>
</feature>
<proteinExistence type="predicted"/>
<dbReference type="AlphaFoldDB" id="H1DIL2"/>
<dbReference type="GO" id="GO:0009234">
    <property type="term" value="P:menaquinone biosynthetic process"/>
    <property type="evidence" value="ECO:0007669"/>
    <property type="project" value="UniProtKB-UniPathway"/>
</dbReference>
<reference evidence="10 11" key="1">
    <citation type="submission" date="2012-01" db="EMBL/GenBank/DDBJ databases">
        <title>The Genome Sequence of Odoribacter laneus YIT 12061.</title>
        <authorList>
            <consortium name="The Broad Institute Genome Sequencing Platform"/>
            <person name="Earl A."/>
            <person name="Ward D."/>
            <person name="Feldgarden M."/>
            <person name="Gevers D."/>
            <person name="Morotomi M."/>
            <person name="Young S.K."/>
            <person name="Zeng Q."/>
            <person name="Gargeya S."/>
            <person name="Fitzgerald M."/>
            <person name="Haas B."/>
            <person name="Abouelleil A."/>
            <person name="Alvarado L."/>
            <person name="Arachchi H.M."/>
            <person name="Berlin A."/>
            <person name="Chapman S.B."/>
            <person name="Gearin G."/>
            <person name="Goldberg J."/>
            <person name="Griggs A."/>
            <person name="Gujja S."/>
            <person name="Hansen M."/>
            <person name="Heiman D."/>
            <person name="Howarth C."/>
            <person name="Larimer J."/>
            <person name="Lui A."/>
            <person name="MacDonald P.J.P."/>
            <person name="McCowen C."/>
            <person name="Montmayeur A."/>
            <person name="Murphy C."/>
            <person name="Neiman D."/>
            <person name="Pearson M."/>
            <person name="Priest M."/>
            <person name="Roberts A."/>
            <person name="Saif S."/>
            <person name="Shea T."/>
            <person name="Sisk P."/>
            <person name="Stolte C."/>
            <person name="Sykes S."/>
            <person name="Wortman J."/>
            <person name="Nusbaum C."/>
            <person name="Birren B."/>
        </authorList>
    </citation>
    <scope>NUCLEOTIDE SEQUENCE [LARGE SCALE GENOMIC DNA]</scope>
    <source>
        <strain evidence="10 11">YIT 12061</strain>
    </source>
</reference>
<evidence type="ECO:0000256" key="4">
    <source>
        <dbReference type="ARBA" id="ARBA00022475"/>
    </source>
</evidence>
<feature type="transmembrane region" description="Helical" evidence="9">
    <location>
        <begin position="251"/>
        <end position="271"/>
    </location>
</feature>
<feature type="transmembrane region" description="Helical" evidence="9">
    <location>
        <begin position="309"/>
        <end position="329"/>
    </location>
</feature>
<dbReference type="InterPro" id="IPR026046">
    <property type="entry name" value="UBIAD1"/>
</dbReference>
<dbReference type="GO" id="GO:0016020">
    <property type="term" value="C:membrane"/>
    <property type="evidence" value="ECO:0007669"/>
    <property type="project" value="UniProtKB-SubCell"/>
</dbReference>
<evidence type="ECO:0008006" key="12">
    <source>
        <dbReference type="Google" id="ProtNLM"/>
    </source>
</evidence>
<gene>
    <name evidence="10" type="ORF">HMPREF9449_02241</name>
</gene>
<dbReference type="eggNOG" id="COG1575">
    <property type="taxonomic scope" value="Bacteria"/>
</dbReference>
<comment type="pathway">
    <text evidence="2">Quinol/quinone metabolism; menaquinone biosynthesis.</text>
</comment>
<dbReference type="Gene3D" id="1.10.357.140">
    <property type="entry name" value="UbiA prenyltransferase"/>
    <property type="match status" value="1"/>
</dbReference>
<dbReference type="GO" id="GO:0004659">
    <property type="term" value="F:prenyltransferase activity"/>
    <property type="evidence" value="ECO:0007669"/>
    <property type="project" value="InterPro"/>
</dbReference>
<dbReference type="STRING" id="742817.HMPREF9449_02241"/>
<keyword evidence="6 9" id="KW-0812">Transmembrane</keyword>
<dbReference type="InterPro" id="IPR044878">
    <property type="entry name" value="UbiA_sf"/>
</dbReference>
<accession>H1DIL2</accession>
<evidence type="ECO:0000256" key="6">
    <source>
        <dbReference type="ARBA" id="ARBA00022692"/>
    </source>
</evidence>
<sequence>MNTVRFWIQNSRSNALPQSLLPAFLAVAMAFRQPDFSMSLSILAIGGVVLGHLGLNLWDDYFDYRRKETAYRDKMARAGIRARIAKCSYLTSGAATIGQLRNACLVFCLLALLIGLILFLSRGIFILYIGLITGFLGLSYSGNPLRLSYRGLGELLVGFMFGPLLMAGVYYSACGQLDLSVILVSIPVGLLVANILYTHSIMDFEPDKSVGKMTLAVLLNNKKAMLLILTVFLFLPFLLIGYGIMAACLPAYYWWVMGVFPMALGLFYFMIKYIKYPTQEIDRYFWMGPMNNWEKIKGTGIEWFMIRWYLARNLLSIFCLVILLLNVIYSV</sequence>
<dbReference type="GO" id="GO:0042371">
    <property type="term" value="P:vitamin K biosynthetic process"/>
    <property type="evidence" value="ECO:0007669"/>
    <property type="project" value="TreeGrafter"/>
</dbReference>
<keyword evidence="5" id="KW-0808">Transferase</keyword>
<evidence type="ECO:0000313" key="11">
    <source>
        <dbReference type="Proteomes" id="UP000004892"/>
    </source>
</evidence>
<keyword evidence="11" id="KW-1185">Reference proteome</keyword>
<keyword evidence="7 9" id="KW-1133">Transmembrane helix</keyword>
<evidence type="ECO:0000256" key="7">
    <source>
        <dbReference type="ARBA" id="ARBA00022989"/>
    </source>
</evidence>
<dbReference type="Pfam" id="PF01040">
    <property type="entry name" value="UbiA"/>
    <property type="match status" value="1"/>
</dbReference>
<feature type="transmembrane region" description="Helical" evidence="9">
    <location>
        <begin position="100"/>
        <end position="119"/>
    </location>
</feature>
<evidence type="ECO:0000256" key="9">
    <source>
        <dbReference type="SAM" id="Phobius"/>
    </source>
</evidence>
<comment type="caution">
    <text evidence="10">The sequence shown here is derived from an EMBL/GenBank/DDBJ whole genome shotgun (WGS) entry which is preliminary data.</text>
</comment>
<organism evidence="10 11">
    <name type="scientific">Odoribacter laneus YIT 12061</name>
    <dbReference type="NCBI Taxonomy" id="742817"/>
    <lineage>
        <taxon>Bacteria</taxon>
        <taxon>Pseudomonadati</taxon>
        <taxon>Bacteroidota</taxon>
        <taxon>Bacteroidia</taxon>
        <taxon>Bacteroidales</taxon>
        <taxon>Odoribacteraceae</taxon>
        <taxon>Odoribacter</taxon>
    </lineage>
</organism>
<dbReference type="UniPathway" id="UPA00079"/>
<dbReference type="EMBL" id="ADMC01000025">
    <property type="protein sequence ID" value="EHP46624.1"/>
    <property type="molecule type" value="Genomic_DNA"/>
</dbReference>
<feature type="transmembrane region" description="Helical" evidence="9">
    <location>
        <begin position="224"/>
        <end position="245"/>
    </location>
</feature>
<dbReference type="Proteomes" id="UP000004892">
    <property type="component" value="Unassembled WGS sequence"/>
</dbReference>
<evidence type="ECO:0000256" key="2">
    <source>
        <dbReference type="ARBA" id="ARBA00004863"/>
    </source>
</evidence>
<name>H1DIL2_9BACT</name>
<dbReference type="CDD" id="cd13962">
    <property type="entry name" value="PT_UbiA_UBIAD1"/>
    <property type="match status" value="1"/>
</dbReference>
<evidence type="ECO:0000256" key="3">
    <source>
        <dbReference type="ARBA" id="ARBA00022428"/>
    </source>
</evidence>
<dbReference type="PANTHER" id="PTHR13929">
    <property type="entry name" value="1,4-DIHYDROXY-2-NAPHTHOATE OCTAPRENYLTRANSFERASE"/>
    <property type="match status" value="1"/>
</dbReference>
<keyword evidence="8 9" id="KW-0472">Membrane</keyword>
<keyword evidence="4" id="KW-1003">Cell membrane</keyword>
<evidence type="ECO:0000256" key="8">
    <source>
        <dbReference type="ARBA" id="ARBA00023136"/>
    </source>
</evidence>
<feature type="transmembrane region" description="Helical" evidence="9">
    <location>
        <begin position="40"/>
        <end position="58"/>
    </location>
</feature>
<dbReference type="PANTHER" id="PTHR13929:SF0">
    <property type="entry name" value="UBIA PRENYLTRANSFERASE DOMAIN-CONTAINING PROTEIN 1"/>
    <property type="match status" value="1"/>
</dbReference>
<dbReference type="RefSeq" id="WP_009137388.1">
    <property type="nucleotide sequence ID" value="NZ_JH594596.1"/>
</dbReference>
<dbReference type="GeneID" id="98069787"/>
<feature type="transmembrane region" description="Helical" evidence="9">
    <location>
        <begin position="155"/>
        <end position="173"/>
    </location>
</feature>